<proteinExistence type="predicted"/>
<sequence length="362" mass="43001">MEDIIYEAPPQDHPLEKYFTTYDDLNTYLLTFANRKEIPPRYLEISLLNTQNFNTLARILNEQVLMEFVQIRDNYYLDLVGMAYSTLLVEFNDENETEFMFKFKIFKKEFEIGCSELANIWNLHYSGCLFDGKKSLEEWGPDIKQQAFELFNIQRQARKKVLVNIFTMEMRVLHYLLNYVLMPRSSGHGHVKDEDVITMWAMMNDIKINWTYFIVQHMLRFKKGLSTSGFGYVCLWTRIFRYLHIDVSGEEVKRMVPTSVINIRTLHHMGRDLGTQEDEEHQQEPPPPQEQAPQEQAGPSEQPSMHNMMQALLRIEQTQTSMGNRLDRIEKNQARMLRKIRRVEAYTFDEEEAEDDDDEFWS</sequence>
<gene>
    <name evidence="2" type="ORF">PIB30_085454</name>
</gene>
<evidence type="ECO:0000313" key="3">
    <source>
        <dbReference type="Proteomes" id="UP001341840"/>
    </source>
</evidence>
<evidence type="ECO:0000313" key="2">
    <source>
        <dbReference type="EMBL" id="MED6127157.1"/>
    </source>
</evidence>
<keyword evidence="3" id="KW-1185">Reference proteome</keyword>
<protein>
    <submittedName>
        <fullName evidence="2">Uncharacterized protein</fullName>
    </submittedName>
</protein>
<comment type="caution">
    <text evidence="2">The sequence shown here is derived from an EMBL/GenBank/DDBJ whole genome shotgun (WGS) entry which is preliminary data.</text>
</comment>
<dbReference type="EMBL" id="JASCZI010031634">
    <property type="protein sequence ID" value="MED6127157.1"/>
    <property type="molecule type" value="Genomic_DNA"/>
</dbReference>
<reference evidence="2 3" key="1">
    <citation type="journal article" date="2023" name="Plants (Basel)">
        <title>Bridging the Gap: Combining Genomics and Transcriptomics Approaches to Understand Stylosanthes scabra, an Orphan Legume from the Brazilian Caatinga.</title>
        <authorList>
            <person name="Ferreira-Neto J.R.C."/>
            <person name="da Silva M.D."/>
            <person name="Binneck E."/>
            <person name="de Melo N.F."/>
            <person name="da Silva R.H."/>
            <person name="de Melo A.L.T.M."/>
            <person name="Pandolfi V."/>
            <person name="Bustamante F.O."/>
            <person name="Brasileiro-Vidal A.C."/>
            <person name="Benko-Iseppon A.M."/>
        </authorList>
    </citation>
    <scope>NUCLEOTIDE SEQUENCE [LARGE SCALE GENOMIC DNA]</scope>
    <source>
        <tissue evidence="2">Leaves</tissue>
    </source>
</reference>
<name>A0ABU6RT03_9FABA</name>
<organism evidence="2 3">
    <name type="scientific">Stylosanthes scabra</name>
    <dbReference type="NCBI Taxonomy" id="79078"/>
    <lineage>
        <taxon>Eukaryota</taxon>
        <taxon>Viridiplantae</taxon>
        <taxon>Streptophyta</taxon>
        <taxon>Embryophyta</taxon>
        <taxon>Tracheophyta</taxon>
        <taxon>Spermatophyta</taxon>
        <taxon>Magnoliopsida</taxon>
        <taxon>eudicotyledons</taxon>
        <taxon>Gunneridae</taxon>
        <taxon>Pentapetalae</taxon>
        <taxon>rosids</taxon>
        <taxon>fabids</taxon>
        <taxon>Fabales</taxon>
        <taxon>Fabaceae</taxon>
        <taxon>Papilionoideae</taxon>
        <taxon>50 kb inversion clade</taxon>
        <taxon>dalbergioids sensu lato</taxon>
        <taxon>Dalbergieae</taxon>
        <taxon>Pterocarpus clade</taxon>
        <taxon>Stylosanthes</taxon>
    </lineage>
</organism>
<accession>A0ABU6RT03</accession>
<feature type="compositionally biased region" description="Acidic residues" evidence="1">
    <location>
        <begin position="347"/>
        <end position="362"/>
    </location>
</feature>
<feature type="region of interest" description="Disordered" evidence="1">
    <location>
        <begin position="343"/>
        <end position="362"/>
    </location>
</feature>
<feature type="compositionally biased region" description="Low complexity" evidence="1">
    <location>
        <begin position="291"/>
        <end position="303"/>
    </location>
</feature>
<feature type="region of interest" description="Disordered" evidence="1">
    <location>
        <begin position="274"/>
        <end position="303"/>
    </location>
</feature>
<evidence type="ECO:0000256" key="1">
    <source>
        <dbReference type="SAM" id="MobiDB-lite"/>
    </source>
</evidence>
<dbReference type="Proteomes" id="UP001341840">
    <property type="component" value="Unassembled WGS sequence"/>
</dbReference>